<evidence type="ECO:0000313" key="1">
    <source>
        <dbReference type="EMBL" id="OWZ10138.1"/>
    </source>
</evidence>
<comment type="caution">
    <text evidence="1">The sequence shown here is derived from an EMBL/GenBank/DDBJ whole genome shotgun (WGS) entry which is preliminary data.</text>
</comment>
<gene>
    <name evidence="1" type="ORF">PHMEG_00017057</name>
</gene>
<organism evidence="1 2">
    <name type="scientific">Phytophthora megakarya</name>
    <dbReference type="NCBI Taxonomy" id="4795"/>
    <lineage>
        <taxon>Eukaryota</taxon>
        <taxon>Sar</taxon>
        <taxon>Stramenopiles</taxon>
        <taxon>Oomycota</taxon>
        <taxon>Peronosporomycetes</taxon>
        <taxon>Peronosporales</taxon>
        <taxon>Peronosporaceae</taxon>
        <taxon>Phytophthora</taxon>
    </lineage>
</organism>
<dbReference type="SUPFAM" id="SSF51126">
    <property type="entry name" value="Pectin lyase-like"/>
    <property type="match status" value="1"/>
</dbReference>
<proteinExistence type="predicted"/>
<dbReference type="Proteomes" id="UP000198211">
    <property type="component" value="Unassembled WGS sequence"/>
</dbReference>
<dbReference type="AlphaFoldDB" id="A0A225VYZ7"/>
<evidence type="ECO:0000313" key="2">
    <source>
        <dbReference type="Proteomes" id="UP000198211"/>
    </source>
</evidence>
<protein>
    <submittedName>
        <fullName evidence="1">Putative membrane protein</fullName>
    </submittedName>
</protein>
<dbReference type="OrthoDB" id="205145at2759"/>
<keyword evidence="2" id="KW-1185">Reference proteome</keyword>
<dbReference type="InterPro" id="IPR011050">
    <property type="entry name" value="Pectin_lyase_fold/virulence"/>
</dbReference>
<dbReference type="PANTHER" id="PTHR11319">
    <property type="entry name" value="G PROTEIN-COUPLED RECEPTOR-RELATED"/>
    <property type="match status" value="1"/>
</dbReference>
<dbReference type="InterPro" id="IPR012334">
    <property type="entry name" value="Pectin_lyas_fold"/>
</dbReference>
<dbReference type="Gene3D" id="2.160.20.10">
    <property type="entry name" value="Single-stranded right-handed beta-helix, Pectin lyase-like"/>
    <property type="match status" value="1"/>
</dbReference>
<sequence>MDPTNVIVVSGEFGDDIQGTGRLMNTSEKGTASKAVKTIARAVELSTTGSVIFVYPGVYSGPRNHDLKVNLVDLTISTLKGPYWTSVNCGRQARFLAGTSSTIVMEGLTLQNCLEVNGGVFNIVDGSFSGTNMLITDSSASQNGGVFYASGSNIILDQVSIVNCSASDEGGAVYLEGSVASMDKSNVTKSTATRGGAMALRGSSSLSTTDTKFFGNSASERGGGTYVNGVVILQGVYLVSNEASSGGGLAMDNGNLTMENCVVSNNTAEIGGGLTLNSMSTIHVGTISTIIQNNKAGTAGGGMYVTGTTNVTFDKQVASPSMISNNIACKYT</sequence>
<accession>A0A225VYZ7</accession>
<dbReference type="STRING" id="4795.A0A225VYZ7"/>
<reference evidence="2" key="1">
    <citation type="submission" date="2017-03" db="EMBL/GenBank/DDBJ databases">
        <title>Phytopthora megakarya and P. palmivora, two closely related causual agents of cacao black pod achieved similar genome size and gene model numbers by different mechanisms.</title>
        <authorList>
            <person name="Ali S."/>
            <person name="Shao J."/>
            <person name="Larry D.J."/>
            <person name="Kronmiller B."/>
            <person name="Shen D."/>
            <person name="Strem M.D."/>
            <person name="Melnick R.L."/>
            <person name="Guiltinan M.J."/>
            <person name="Tyler B.M."/>
            <person name="Meinhardt L.W."/>
            <person name="Bailey B.A."/>
        </authorList>
    </citation>
    <scope>NUCLEOTIDE SEQUENCE [LARGE SCALE GENOMIC DNA]</scope>
    <source>
        <strain evidence="2">zdho120</strain>
    </source>
</reference>
<name>A0A225VYZ7_9STRA</name>
<dbReference type="PANTHER" id="PTHR11319:SF35">
    <property type="entry name" value="OUTER MEMBRANE PROTEIN PMPC-RELATED"/>
    <property type="match status" value="1"/>
</dbReference>
<dbReference type="EMBL" id="NBNE01002546">
    <property type="protein sequence ID" value="OWZ10138.1"/>
    <property type="molecule type" value="Genomic_DNA"/>
</dbReference>